<dbReference type="EMBL" id="CP021780">
    <property type="protein sequence ID" value="ASA22655.1"/>
    <property type="molecule type" value="Genomic_DNA"/>
</dbReference>
<keyword evidence="2" id="KW-1185">Reference proteome</keyword>
<organism evidence="1 2">
    <name type="scientific">Paenibacillus donghaensis</name>
    <dbReference type="NCBI Taxonomy" id="414771"/>
    <lineage>
        <taxon>Bacteria</taxon>
        <taxon>Bacillati</taxon>
        <taxon>Bacillota</taxon>
        <taxon>Bacilli</taxon>
        <taxon>Bacillales</taxon>
        <taxon>Paenibacillaceae</taxon>
        <taxon>Paenibacillus</taxon>
    </lineage>
</organism>
<protein>
    <submittedName>
        <fullName evidence="1">Uncharacterized protein</fullName>
    </submittedName>
</protein>
<accession>A0A2Z2KFB2</accession>
<dbReference type="AlphaFoldDB" id="A0A2Z2KFB2"/>
<dbReference type="Proteomes" id="UP000249890">
    <property type="component" value="Chromosome"/>
</dbReference>
<evidence type="ECO:0000313" key="1">
    <source>
        <dbReference type="EMBL" id="ASA22655.1"/>
    </source>
</evidence>
<sequence>MREVPRMEIEVLKNQEWYKIEPENIKKDDVFRYGGQDYIYKADEDAYVNRMGTVNFGFSVVSEEEVEKW</sequence>
<name>A0A2Z2KFB2_9BACL</name>
<proteinExistence type="predicted"/>
<dbReference type="KEGG" id="pdh:B9T62_18785"/>
<evidence type="ECO:0000313" key="2">
    <source>
        <dbReference type="Proteomes" id="UP000249890"/>
    </source>
</evidence>
<reference evidence="1 2" key="1">
    <citation type="submission" date="2017-06" db="EMBL/GenBank/DDBJ databases">
        <title>Complete genome sequence of Paenibacillus donghaensis KCTC 13049T isolated from East Sea sediment, South Korea.</title>
        <authorList>
            <person name="Jung B.K."/>
            <person name="Hong S.-J."/>
            <person name="Shin J.-H."/>
        </authorList>
    </citation>
    <scope>NUCLEOTIDE SEQUENCE [LARGE SCALE GENOMIC DNA]</scope>
    <source>
        <strain evidence="1 2">KCTC 13049</strain>
    </source>
</reference>
<gene>
    <name evidence="1" type="ORF">B9T62_18785</name>
</gene>